<reference evidence="1 2" key="1">
    <citation type="submission" date="2021-06" db="EMBL/GenBank/DDBJ databases">
        <title>A haploid diamondback moth (Plutella xylostella L.) genome assembly resolves 31 chromosomes and identifies a diamide resistance mutation.</title>
        <authorList>
            <person name="Ward C.M."/>
            <person name="Perry K.D."/>
            <person name="Baker G."/>
            <person name="Powis K."/>
            <person name="Heckel D.G."/>
            <person name="Baxter S.W."/>
        </authorList>
    </citation>
    <scope>NUCLEOTIDE SEQUENCE [LARGE SCALE GENOMIC DNA]</scope>
    <source>
        <strain evidence="1 2">LV</strain>
        <tissue evidence="1">Single pupa</tissue>
    </source>
</reference>
<keyword evidence="2" id="KW-1185">Reference proteome</keyword>
<dbReference type="Proteomes" id="UP000823941">
    <property type="component" value="Chromosome 9"/>
</dbReference>
<name>A0ABQ7QS10_PLUXY</name>
<organism evidence="1 2">
    <name type="scientific">Plutella xylostella</name>
    <name type="common">Diamondback moth</name>
    <name type="synonym">Plutella maculipennis</name>
    <dbReference type="NCBI Taxonomy" id="51655"/>
    <lineage>
        <taxon>Eukaryota</taxon>
        <taxon>Metazoa</taxon>
        <taxon>Ecdysozoa</taxon>
        <taxon>Arthropoda</taxon>
        <taxon>Hexapoda</taxon>
        <taxon>Insecta</taxon>
        <taxon>Pterygota</taxon>
        <taxon>Neoptera</taxon>
        <taxon>Endopterygota</taxon>
        <taxon>Lepidoptera</taxon>
        <taxon>Glossata</taxon>
        <taxon>Ditrysia</taxon>
        <taxon>Yponomeutoidea</taxon>
        <taxon>Plutellidae</taxon>
        <taxon>Plutella</taxon>
    </lineage>
</organism>
<evidence type="ECO:0000313" key="1">
    <source>
        <dbReference type="EMBL" id="KAG7307811.1"/>
    </source>
</evidence>
<evidence type="ECO:0000313" key="2">
    <source>
        <dbReference type="Proteomes" id="UP000823941"/>
    </source>
</evidence>
<gene>
    <name evidence="1" type="ORF">JYU34_006409</name>
</gene>
<proteinExistence type="predicted"/>
<sequence length="145" mass="16021">MSEKVIRRLAMVPERRAVTRRDCSPLLYQCPPSVPPALTPRRASPRAPRPAPRAAAAVQCTCDRPPDARCATLPSAYYAVATSTAWTRDTDSVAVPDTQHHCKLNKTLKQVTKKTLCKLFKVRKSYVKSAAELGGTSRFAQRTNL</sequence>
<dbReference type="EMBL" id="JAHIBW010000009">
    <property type="protein sequence ID" value="KAG7307811.1"/>
    <property type="molecule type" value="Genomic_DNA"/>
</dbReference>
<accession>A0ABQ7QS10</accession>
<protein>
    <submittedName>
        <fullName evidence="1">Uncharacterized protein</fullName>
    </submittedName>
</protein>
<comment type="caution">
    <text evidence="1">The sequence shown here is derived from an EMBL/GenBank/DDBJ whole genome shotgun (WGS) entry which is preliminary data.</text>
</comment>